<accession>A0A8J7DV89</accession>
<dbReference type="Gene3D" id="3.40.50.300">
    <property type="entry name" value="P-loop containing nucleotide triphosphate hydrolases"/>
    <property type="match status" value="1"/>
</dbReference>
<organism evidence="2 3">
    <name type="scientific">Lusitaniella coriacea LEGE 07157</name>
    <dbReference type="NCBI Taxonomy" id="945747"/>
    <lineage>
        <taxon>Bacteria</taxon>
        <taxon>Bacillati</taxon>
        <taxon>Cyanobacteriota</taxon>
        <taxon>Cyanophyceae</taxon>
        <taxon>Spirulinales</taxon>
        <taxon>Lusitaniellaceae</taxon>
        <taxon>Lusitaniella</taxon>
    </lineage>
</organism>
<dbReference type="EMBL" id="JADEWZ010000008">
    <property type="protein sequence ID" value="MBE9115628.1"/>
    <property type="molecule type" value="Genomic_DNA"/>
</dbReference>
<keyword evidence="2" id="KW-0067">ATP-binding</keyword>
<gene>
    <name evidence="2" type="ORF">IQ249_06930</name>
</gene>
<dbReference type="RefSeq" id="WP_194028720.1">
    <property type="nucleotide sequence ID" value="NZ_JADEWZ010000008.1"/>
</dbReference>
<proteinExistence type="predicted"/>
<evidence type="ECO:0000259" key="1">
    <source>
        <dbReference type="Pfam" id="PF07693"/>
    </source>
</evidence>
<sequence>MNEERLKQLQQAYQDLDLFPLIEPENIEKFRVEYGRPVLVRLKREIEASTSDGKVIFAGHRGCGKSTLLKRLSVEMADKYFSIFFSISDLIEMSDVSHVNILYAIGLMLLSRASKLRIPIADSIKRSLLDWMNTTETEAVEQETTAETGLGGVDIFKFISLKLQREQKFRKELERTYEKKLSELVRNLDLLAATIQNATKRPVLVIIDDLDKLDLNIIEPIYRNNLKALFSPGFKIVFTIPIAAIQEPRVMGALNSEGIVRPHLFPVTKFYSNQDCRSPNAQPIEKNIKLFERVLEKRFPPGLLSPEIAKKTILMSGGVIRELVRIGRECCTECMVQLEIDSDCDDIKINDEILSTALRNLRNDFARQVGSRQLYEMLAEVYKTLKPAEGEGFIKLLHGLMVLEYENDALWYDVHPIVIELLRREELIES</sequence>
<dbReference type="AlphaFoldDB" id="A0A8J7DV89"/>
<feature type="domain" description="KAP NTPase" evidence="1">
    <location>
        <begin position="59"/>
        <end position="222"/>
    </location>
</feature>
<name>A0A8J7DV89_9CYAN</name>
<comment type="caution">
    <text evidence="2">The sequence shown here is derived from an EMBL/GenBank/DDBJ whole genome shotgun (WGS) entry which is preliminary data.</text>
</comment>
<dbReference type="GO" id="GO:0005524">
    <property type="term" value="F:ATP binding"/>
    <property type="evidence" value="ECO:0007669"/>
    <property type="project" value="UniProtKB-KW"/>
</dbReference>
<evidence type="ECO:0000313" key="2">
    <source>
        <dbReference type="EMBL" id="MBE9115628.1"/>
    </source>
</evidence>
<dbReference type="Pfam" id="PF07693">
    <property type="entry name" value="KAP_NTPase"/>
    <property type="match status" value="1"/>
</dbReference>
<keyword evidence="2" id="KW-0547">Nucleotide-binding</keyword>
<protein>
    <submittedName>
        <fullName evidence="2">ATP-binding protein</fullName>
    </submittedName>
</protein>
<dbReference type="SUPFAM" id="SSF52540">
    <property type="entry name" value="P-loop containing nucleoside triphosphate hydrolases"/>
    <property type="match status" value="1"/>
</dbReference>
<dbReference type="Proteomes" id="UP000654482">
    <property type="component" value="Unassembled WGS sequence"/>
</dbReference>
<reference evidence="2" key="1">
    <citation type="submission" date="2020-10" db="EMBL/GenBank/DDBJ databases">
        <authorList>
            <person name="Castelo-Branco R."/>
            <person name="Eusebio N."/>
            <person name="Adriana R."/>
            <person name="Vieira A."/>
            <person name="Brugerolle De Fraissinette N."/>
            <person name="Rezende De Castro R."/>
            <person name="Schneider M.P."/>
            <person name="Vasconcelos V."/>
            <person name="Leao P.N."/>
        </authorList>
    </citation>
    <scope>NUCLEOTIDE SEQUENCE</scope>
    <source>
        <strain evidence="2">LEGE 07157</strain>
    </source>
</reference>
<keyword evidence="3" id="KW-1185">Reference proteome</keyword>
<dbReference type="InterPro" id="IPR027417">
    <property type="entry name" value="P-loop_NTPase"/>
</dbReference>
<dbReference type="InterPro" id="IPR011646">
    <property type="entry name" value="KAP_P-loop"/>
</dbReference>
<evidence type="ECO:0000313" key="3">
    <source>
        <dbReference type="Proteomes" id="UP000654482"/>
    </source>
</evidence>